<dbReference type="EMBL" id="CP001700">
    <property type="protein sequence ID" value="ACU71786.1"/>
    <property type="molecule type" value="Genomic_DNA"/>
</dbReference>
<dbReference type="AlphaFoldDB" id="C7Q2P4"/>
<dbReference type="HOGENOM" id="CLU_2913952_0_0_11"/>
<protein>
    <submittedName>
        <fullName evidence="1">Uncharacterized protein</fullName>
    </submittedName>
</protein>
<dbReference type="STRING" id="479433.Caci_2877"/>
<dbReference type="Proteomes" id="UP000000851">
    <property type="component" value="Chromosome"/>
</dbReference>
<keyword evidence="2" id="KW-1185">Reference proteome</keyword>
<name>C7Q2P4_CATAD</name>
<dbReference type="InParanoid" id="C7Q2P4"/>
<accession>C7Q2P4</accession>
<evidence type="ECO:0000313" key="2">
    <source>
        <dbReference type="Proteomes" id="UP000000851"/>
    </source>
</evidence>
<proteinExistence type="predicted"/>
<gene>
    <name evidence="1" type="ordered locus">Caci_2877</name>
</gene>
<sequence length="61" mass="6340">MPLSDHLEQLTNATATRDGDAGVEALEAIEAEYGPVVAAVITADLLAHVARQASERPAPES</sequence>
<dbReference type="KEGG" id="cai:Caci_2877"/>
<dbReference type="RefSeq" id="WP_012787079.1">
    <property type="nucleotide sequence ID" value="NC_013131.1"/>
</dbReference>
<reference evidence="1 2" key="1">
    <citation type="journal article" date="2009" name="Stand. Genomic Sci.">
        <title>Complete genome sequence of Catenulispora acidiphila type strain (ID 139908).</title>
        <authorList>
            <person name="Copeland A."/>
            <person name="Lapidus A."/>
            <person name="Glavina Del Rio T."/>
            <person name="Nolan M."/>
            <person name="Lucas S."/>
            <person name="Chen F."/>
            <person name="Tice H."/>
            <person name="Cheng J.F."/>
            <person name="Bruce D."/>
            <person name="Goodwin L."/>
            <person name="Pitluck S."/>
            <person name="Mikhailova N."/>
            <person name="Pati A."/>
            <person name="Ivanova N."/>
            <person name="Mavromatis K."/>
            <person name="Chen A."/>
            <person name="Palaniappan K."/>
            <person name="Chain P."/>
            <person name="Land M."/>
            <person name="Hauser L."/>
            <person name="Chang Y.J."/>
            <person name="Jeffries C.D."/>
            <person name="Chertkov O."/>
            <person name="Brettin T."/>
            <person name="Detter J.C."/>
            <person name="Han C."/>
            <person name="Ali Z."/>
            <person name="Tindall B.J."/>
            <person name="Goker M."/>
            <person name="Bristow J."/>
            <person name="Eisen J.A."/>
            <person name="Markowitz V."/>
            <person name="Hugenholtz P."/>
            <person name="Kyrpides N.C."/>
            <person name="Klenk H.P."/>
        </authorList>
    </citation>
    <scope>NUCLEOTIDE SEQUENCE [LARGE SCALE GENOMIC DNA]</scope>
    <source>
        <strain evidence="2">DSM 44928 / JCM 14897 / NBRC 102108 / NRRL B-24433 / ID139908</strain>
    </source>
</reference>
<organism evidence="1 2">
    <name type="scientific">Catenulispora acidiphila (strain DSM 44928 / JCM 14897 / NBRC 102108 / NRRL B-24433 / ID139908)</name>
    <dbReference type="NCBI Taxonomy" id="479433"/>
    <lineage>
        <taxon>Bacteria</taxon>
        <taxon>Bacillati</taxon>
        <taxon>Actinomycetota</taxon>
        <taxon>Actinomycetes</taxon>
        <taxon>Catenulisporales</taxon>
        <taxon>Catenulisporaceae</taxon>
        <taxon>Catenulispora</taxon>
    </lineage>
</organism>
<evidence type="ECO:0000313" key="1">
    <source>
        <dbReference type="EMBL" id="ACU71786.1"/>
    </source>
</evidence>